<dbReference type="SUPFAM" id="SSF49354">
    <property type="entry name" value="PapD-like"/>
    <property type="match status" value="1"/>
</dbReference>
<comment type="caution">
    <text evidence="2">The sequence shown here is derived from an EMBL/GenBank/DDBJ whole genome shotgun (WGS) entry which is preliminary data.</text>
</comment>
<dbReference type="OrthoDB" id="264603at2759"/>
<dbReference type="AlphaFoldDB" id="A0A8S1GQW5"/>
<feature type="domain" description="MSP" evidence="1">
    <location>
        <begin position="1"/>
        <end position="117"/>
    </location>
</feature>
<protein>
    <recommendedName>
        <fullName evidence="1">MSP domain-containing protein</fullName>
    </recommendedName>
</protein>
<proteinExistence type="predicted"/>
<evidence type="ECO:0000313" key="3">
    <source>
        <dbReference type="Proteomes" id="UP000835052"/>
    </source>
</evidence>
<gene>
    <name evidence="2" type="ORF">CAUJ_LOCUS1996</name>
</gene>
<dbReference type="Gene3D" id="2.60.40.10">
    <property type="entry name" value="Immunoglobulins"/>
    <property type="match status" value="1"/>
</dbReference>
<dbReference type="PROSITE" id="PS50202">
    <property type="entry name" value="MSP"/>
    <property type="match status" value="1"/>
</dbReference>
<dbReference type="Proteomes" id="UP000835052">
    <property type="component" value="Unassembled WGS sequence"/>
</dbReference>
<keyword evidence="3" id="KW-1185">Reference proteome</keyword>
<dbReference type="PANTHER" id="PTHR22947">
    <property type="entry name" value="MAJOR SPERM PROTEIN"/>
    <property type="match status" value="1"/>
</dbReference>
<name>A0A8S1GQW5_9PELO</name>
<dbReference type="EMBL" id="CAJGYM010000004">
    <property type="protein sequence ID" value="CAD6186077.1"/>
    <property type="molecule type" value="Genomic_DNA"/>
</dbReference>
<dbReference type="PANTHER" id="PTHR22947:SF39">
    <property type="entry name" value="MSP DOMAIN-CONTAINING PROTEIN"/>
    <property type="match status" value="1"/>
</dbReference>
<accession>A0A8S1GQW5</accession>
<evidence type="ECO:0000313" key="2">
    <source>
        <dbReference type="EMBL" id="CAD6186077.1"/>
    </source>
</evidence>
<dbReference type="InterPro" id="IPR013783">
    <property type="entry name" value="Ig-like_fold"/>
</dbReference>
<sequence>MAFQGALKVDPPVCPIAADGGVSKHTLTNQSDLRLAFKVRSTNNSNYSVSVVHGFVNAGESLDFKITRVKGKPKADRLVFQFASVAGDASDPQAPFASGKPEGEVAGETIVKLSAAE</sequence>
<reference evidence="2" key="1">
    <citation type="submission" date="2020-10" db="EMBL/GenBank/DDBJ databases">
        <authorList>
            <person name="Kikuchi T."/>
        </authorList>
    </citation>
    <scope>NUCLEOTIDE SEQUENCE</scope>
    <source>
        <strain evidence="2">NKZ352</strain>
    </source>
</reference>
<organism evidence="2 3">
    <name type="scientific">Caenorhabditis auriculariae</name>
    <dbReference type="NCBI Taxonomy" id="2777116"/>
    <lineage>
        <taxon>Eukaryota</taxon>
        <taxon>Metazoa</taxon>
        <taxon>Ecdysozoa</taxon>
        <taxon>Nematoda</taxon>
        <taxon>Chromadorea</taxon>
        <taxon>Rhabditida</taxon>
        <taxon>Rhabditina</taxon>
        <taxon>Rhabditomorpha</taxon>
        <taxon>Rhabditoidea</taxon>
        <taxon>Rhabditidae</taxon>
        <taxon>Peloderinae</taxon>
        <taxon>Caenorhabditis</taxon>
    </lineage>
</organism>
<dbReference type="Pfam" id="PF00635">
    <property type="entry name" value="Motile_Sperm"/>
    <property type="match status" value="1"/>
</dbReference>
<dbReference type="InterPro" id="IPR008962">
    <property type="entry name" value="PapD-like_sf"/>
</dbReference>
<evidence type="ECO:0000259" key="1">
    <source>
        <dbReference type="PROSITE" id="PS50202"/>
    </source>
</evidence>
<dbReference type="InterPro" id="IPR000535">
    <property type="entry name" value="MSP_dom"/>
</dbReference>
<dbReference type="InterPro" id="IPR051774">
    <property type="entry name" value="Sperm-specific_class_P"/>
</dbReference>